<organism evidence="2">
    <name type="scientific">Borrelia nietonii YOR</name>
    <dbReference type="NCBI Taxonomy" id="1293576"/>
    <lineage>
        <taxon>Bacteria</taxon>
        <taxon>Pseudomonadati</taxon>
        <taxon>Spirochaetota</taxon>
        <taxon>Spirochaetia</taxon>
        <taxon>Spirochaetales</taxon>
        <taxon>Borreliaceae</taxon>
        <taxon>Borrelia</taxon>
        <taxon>Borrelia nietonii</taxon>
    </lineage>
</organism>
<protein>
    <recommendedName>
        <fullName evidence="3">Lipoprotein</fullName>
    </recommendedName>
</protein>
<dbReference type="RefSeq" id="WP_025400272.1">
    <property type="nucleotide sequence ID" value="NZ_CP004154.1"/>
</dbReference>
<reference evidence="2" key="1">
    <citation type="submission" date="2013-02" db="EMBL/GenBank/DDBJ databases">
        <title>Comparative genomics of Borrelia species.</title>
        <authorList>
            <person name="Schwan T.G."/>
            <person name="Raffel S.J."/>
            <person name="Porcella S.F."/>
        </authorList>
    </citation>
    <scope>NUCLEOTIDE SEQUENCE</scope>
    <source>
        <strain evidence="2">YOR</strain>
        <plasmid evidence="2">unnamed</plasmid>
    </source>
</reference>
<name>W5SAH8_9SPIR</name>
<proteinExistence type="predicted"/>
<keyword evidence="1" id="KW-0732">Signal</keyword>
<feature type="signal peptide" evidence="1">
    <location>
        <begin position="1"/>
        <end position="24"/>
    </location>
</feature>
<dbReference type="PROSITE" id="PS51257">
    <property type="entry name" value="PROKAR_LIPOPROTEIN"/>
    <property type="match status" value="1"/>
</dbReference>
<dbReference type="AlphaFoldDB" id="W5SAH8"/>
<feature type="chain" id="PRO_5004871472" description="Lipoprotein" evidence="1">
    <location>
        <begin position="25"/>
        <end position="329"/>
    </location>
</feature>
<dbReference type="EMBL" id="CP004154">
    <property type="protein sequence ID" value="AHH03962.1"/>
    <property type="molecule type" value="Genomic_DNA"/>
</dbReference>
<sequence length="329" mass="36428">MKKTCIIVCVLCSFVLLLGCPSGAEFFKENSSSGNGLLAKLRGLGVKIKKGGSEMLQKRSTILSGEPRILPVEPMILSEEAYAALLESLERLKESLSYKPECFDEFQFYSMFNKFWHSPPQVSPRTEHVYASVKRDIKTLGHLRAVIEMLADSGRPVDLNTASEGVNLIAASDAFKQGENWNLASDAFKQGVNWGAASDLLSNLNNSIQYVIQVFNDENEILSKDNLTLLKSVDNEAGITELKDMLDRMLLVRNEIIEKVKIVLQGAAGLATMQGAALGVSLHINKFINKPGFIYDRIYSTSEPILGLQGLRNAIRKQVNKLLHKPAPW</sequence>
<geneLocation type="plasmid" evidence="2">
    <name>unnamed</name>
</geneLocation>
<evidence type="ECO:0000256" key="1">
    <source>
        <dbReference type="SAM" id="SignalP"/>
    </source>
</evidence>
<keyword evidence="2" id="KW-0614">Plasmid</keyword>
<evidence type="ECO:0000313" key="2">
    <source>
        <dbReference type="EMBL" id="AHH03962.1"/>
    </source>
</evidence>
<accession>W5SAH8</accession>
<evidence type="ECO:0008006" key="3">
    <source>
        <dbReference type="Google" id="ProtNLM"/>
    </source>
</evidence>
<dbReference type="HOGENOM" id="CLU_076832_1_0_12"/>
<gene>
    <name evidence="2" type="ORF">BHY_1011</name>
</gene>